<evidence type="ECO:0000259" key="1">
    <source>
        <dbReference type="Pfam" id="PF07969"/>
    </source>
</evidence>
<dbReference type="Proteomes" id="UP001595604">
    <property type="component" value="Unassembled WGS sequence"/>
</dbReference>
<comment type="caution">
    <text evidence="2">The sequence shown here is derived from an EMBL/GenBank/DDBJ whole genome shotgun (WGS) entry which is preliminary data.</text>
</comment>
<dbReference type="InterPro" id="IPR032466">
    <property type="entry name" value="Metal_Hydrolase"/>
</dbReference>
<keyword evidence="3" id="KW-1185">Reference proteome</keyword>
<dbReference type="Pfam" id="PF07969">
    <property type="entry name" value="Amidohydro_3"/>
    <property type="match status" value="1"/>
</dbReference>
<dbReference type="Gene3D" id="3.20.20.140">
    <property type="entry name" value="Metal-dependent hydrolases"/>
    <property type="match status" value="2"/>
</dbReference>
<gene>
    <name evidence="2" type="ORF">ACFOD9_13645</name>
</gene>
<dbReference type="PANTHER" id="PTHR22642">
    <property type="entry name" value="IMIDAZOLONEPROPIONASE"/>
    <property type="match status" value="1"/>
</dbReference>
<dbReference type="InterPro" id="IPR011059">
    <property type="entry name" value="Metal-dep_hydrolase_composite"/>
</dbReference>
<evidence type="ECO:0000313" key="3">
    <source>
        <dbReference type="Proteomes" id="UP001595604"/>
    </source>
</evidence>
<dbReference type="Gene3D" id="2.30.40.10">
    <property type="entry name" value="Urease, subunit C, domain 1"/>
    <property type="match status" value="1"/>
</dbReference>
<dbReference type="PANTHER" id="PTHR22642:SF2">
    <property type="entry name" value="PROTEIN LONG AFTER FAR-RED 3"/>
    <property type="match status" value="1"/>
</dbReference>
<sequence>MLIRNAELEGYAGNPWRGGGQLADVRLAGGRIAAIGRLDPADGERVIDAAGGALLPGLHDHHCHLFALAAARTSVFCGPPEVDGAEALARRLAQAPGSGWLRGTGYHESVAGDLGPDWLDRAWLDAHGPDRPIRVQHRGGRRWIVNSAALDLLLAGGASPPPRLDRARGHIDDGDEWLRARLTGQFPDLAPASADLARLGLTGLTEMTPSNDAAALACLAAQQDSGALRQRLVLAGRADLPASADPRLRVRYTKLHLHDARLPDYEATVGLVAASHAAGRPVAVHCVTLAELVFALAALREAGPLAGDRIEHASIAPDEQVAEIAALGLIVVTQPHFIAERGDAYLAAVDPADRPWLYRAAAFLNAGVPLAAGSDAPFGRPDPWAAMAAAVSRQTLAGQVIGASEALSPEAALALFLGHGEAPERQRTVAPGAPADLCLLDRGWAKARESLGAGLVRMTVGAGAVWFERKVANGSDHGHGSVTNPS</sequence>
<evidence type="ECO:0000313" key="2">
    <source>
        <dbReference type="EMBL" id="MFC3175300.1"/>
    </source>
</evidence>
<feature type="domain" description="Amidohydrolase 3" evidence="1">
    <location>
        <begin position="45"/>
        <end position="465"/>
    </location>
</feature>
<dbReference type="SUPFAM" id="SSF51338">
    <property type="entry name" value="Composite domain of metallo-dependent hydrolases"/>
    <property type="match status" value="1"/>
</dbReference>
<reference evidence="3" key="1">
    <citation type="journal article" date="2019" name="Int. J. Syst. Evol. Microbiol.">
        <title>The Global Catalogue of Microorganisms (GCM) 10K type strain sequencing project: providing services to taxonomists for standard genome sequencing and annotation.</title>
        <authorList>
            <consortium name="The Broad Institute Genomics Platform"/>
            <consortium name="The Broad Institute Genome Sequencing Center for Infectious Disease"/>
            <person name="Wu L."/>
            <person name="Ma J."/>
        </authorList>
    </citation>
    <scope>NUCLEOTIDE SEQUENCE [LARGE SCALE GENOMIC DNA]</scope>
    <source>
        <strain evidence="3">KCTC 42984</strain>
    </source>
</reference>
<dbReference type="InterPro" id="IPR013108">
    <property type="entry name" value="Amidohydro_3"/>
</dbReference>
<dbReference type="SUPFAM" id="SSF51556">
    <property type="entry name" value="Metallo-dependent hydrolases"/>
    <property type="match status" value="1"/>
</dbReference>
<dbReference type="EMBL" id="JBHRTQ010000013">
    <property type="protein sequence ID" value="MFC3175300.1"/>
    <property type="molecule type" value="Genomic_DNA"/>
</dbReference>
<name>A0ABV7IUU3_9SPHN</name>
<protein>
    <submittedName>
        <fullName evidence="2">Amidohydrolase family protein</fullName>
    </submittedName>
</protein>
<organism evidence="2 3">
    <name type="scientific">Novosphingobium bradum</name>
    <dbReference type="NCBI Taxonomy" id="1737444"/>
    <lineage>
        <taxon>Bacteria</taxon>
        <taxon>Pseudomonadati</taxon>
        <taxon>Pseudomonadota</taxon>
        <taxon>Alphaproteobacteria</taxon>
        <taxon>Sphingomonadales</taxon>
        <taxon>Sphingomonadaceae</taxon>
        <taxon>Novosphingobium</taxon>
    </lineage>
</organism>
<dbReference type="Gene3D" id="3.10.310.70">
    <property type="match status" value="1"/>
</dbReference>
<dbReference type="RefSeq" id="WP_379510679.1">
    <property type="nucleotide sequence ID" value="NZ_JBHRTQ010000013.1"/>
</dbReference>
<accession>A0ABV7IUU3</accession>
<proteinExistence type="predicted"/>